<protein>
    <recommendedName>
        <fullName evidence="1">Putative restriction endonuclease domain-containing protein</fullName>
    </recommendedName>
</protein>
<evidence type="ECO:0000313" key="3">
    <source>
        <dbReference type="Proteomes" id="UP000002029"/>
    </source>
</evidence>
<dbReference type="eggNOG" id="COG4636">
    <property type="taxonomic scope" value="Bacteria"/>
</dbReference>
<proteinExistence type="predicted"/>
<dbReference type="Gene3D" id="3.90.1570.10">
    <property type="entry name" value="tt1808, chain A"/>
    <property type="match status" value="1"/>
</dbReference>
<reference evidence="2 3" key="1">
    <citation type="journal article" date="2010" name="Stand. Genomic Sci.">
        <title>Complete genome sequence of Streptosporangium roseum type strain (NI 9100).</title>
        <authorList>
            <person name="Nolan M."/>
            <person name="Sikorski J."/>
            <person name="Jando M."/>
            <person name="Lucas S."/>
            <person name="Lapidus A."/>
            <person name="Glavina Del Rio T."/>
            <person name="Chen F."/>
            <person name="Tice H."/>
            <person name="Pitluck S."/>
            <person name="Cheng J.F."/>
            <person name="Chertkov O."/>
            <person name="Sims D."/>
            <person name="Meincke L."/>
            <person name="Brettin T."/>
            <person name="Han C."/>
            <person name="Detter J.C."/>
            <person name="Bruce D."/>
            <person name="Goodwin L."/>
            <person name="Land M."/>
            <person name="Hauser L."/>
            <person name="Chang Y.J."/>
            <person name="Jeffries C.D."/>
            <person name="Ivanova N."/>
            <person name="Mavromatis K."/>
            <person name="Mikhailova N."/>
            <person name="Chen A."/>
            <person name="Palaniappan K."/>
            <person name="Chain P."/>
            <person name="Rohde M."/>
            <person name="Goker M."/>
            <person name="Bristow J."/>
            <person name="Eisen J.A."/>
            <person name="Markowitz V."/>
            <person name="Hugenholtz P."/>
            <person name="Kyrpides N.C."/>
            <person name="Klenk H.P."/>
        </authorList>
    </citation>
    <scope>NUCLEOTIDE SEQUENCE [LARGE SCALE GENOMIC DNA]</scope>
    <source>
        <strain evidence="3">ATCC 12428 / DSM 43021 / JCM 3005 / NI 9100</strain>
    </source>
</reference>
<keyword evidence="3" id="KW-1185">Reference proteome</keyword>
<dbReference type="InterPro" id="IPR011335">
    <property type="entry name" value="Restrct_endonuc-II-like"/>
</dbReference>
<evidence type="ECO:0000259" key="1">
    <source>
        <dbReference type="Pfam" id="PF05685"/>
    </source>
</evidence>
<dbReference type="PANTHER" id="PTHR35400:SF3">
    <property type="entry name" value="SLL1072 PROTEIN"/>
    <property type="match status" value="1"/>
</dbReference>
<accession>D2BBC9</accession>
<evidence type="ECO:0000313" key="2">
    <source>
        <dbReference type="EMBL" id="ACZ84152.1"/>
    </source>
</evidence>
<name>D2BBC9_STRRD</name>
<dbReference type="CDD" id="cd06260">
    <property type="entry name" value="DUF820-like"/>
    <property type="match status" value="1"/>
</dbReference>
<feature type="domain" description="Putative restriction endonuclease" evidence="1">
    <location>
        <begin position="65"/>
        <end position="220"/>
    </location>
</feature>
<dbReference type="AlphaFoldDB" id="D2BBC9"/>
<dbReference type="InterPro" id="IPR012296">
    <property type="entry name" value="Nuclease_put_TT1808"/>
</dbReference>
<dbReference type="InterPro" id="IPR008538">
    <property type="entry name" value="Uma2"/>
</dbReference>
<dbReference type="Proteomes" id="UP000002029">
    <property type="component" value="Chromosome"/>
</dbReference>
<dbReference type="OrthoDB" id="5524117at2"/>
<dbReference type="Pfam" id="PF05685">
    <property type="entry name" value="Uma2"/>
    <property type="match status" value="1"/>
</dbReference>
<dbReference type="SUPFAM" id="SSF52980">
    <property type="entry name" value="Restriction endonuclease-like"/>
    <property type="match status" value="1"/>
</dbReference>
<dbReference type="HOGENOM" id="CLU_076312_4_0_11"/>
<gene>
    <name evidence="2" type="ordered locus">Sros_1153</name>
</gene>
<organism evidence="2 3">
    <name type="scientific">Streptosporangium roseum (strain ATCC 12428 / DSM 43021 / JCM 3005 / KCTC 9067 / NCIMB 10171 / NRRL 2505 / NI 9100)</name>
    <dbReference type="NCBI Taxonomy" id="479432"/>
    <lineage>
        <taxon>Bacteria</taxon>
        <taxon>Bacillati</taxon>
        <taxon>Actinomycetota</taxon>
        <taxon>Actinomycetes</taxon>
        <taxon>Streptosporangiales</taxon>
        <taxon>Streptosporangiaceae</taxon>
        <taxon>Streptosporangium</taxon>
    </lineage>
</organism>
<dbReference type="KEGG" id="sro:Sros_1153"/>
<dbReference type="STRING" id="479432.Sros_1153"/>
<sequence length="226" mass="25177">MATHGDDDDATVDDVTSTISEEADTLRKNGGLLTNWPYPPSGGWAADDLDRLPEEGPNGELDFFKHVELVDGALIFMSPQKRFHDVVIRRLASSFEAQAPERLAVATQMDVTLGVRQRPCPDVLLIDATLDHDHDRTSYTPEEVHLVVEVVSPESKLRDREVKPPRYAAAGIAHFWRIEEEGGKPVVYVYELDPATRAYVPTGIHHGRLSLEVPFPFEIDLADLLS</sequence>
<dbReference type="PANTHER" id="PTHR35400">
    <property type="entry name" value="SLR1083 PROTEIN"/>
    <property type="match status" value="1"/>
</dbReference>
<dbReference type="EMBL" id="CP001814">
    <property type="protein sequence ID" value="ACZ84152.1"/>
    <property type="molecule type" value="Genomic_DNA"/>
</dbReference>